<sequence>MNNSSNKSIAIRDSVTQRLRNKSQELILDYNTLLSRYFFDEFLKLLAKSEYKNNFVLKGGMLLSFVLGIDNRSTQDIDFLINGLKMEDSYLFNIIKSVTAYDENHDGVWFEINDSIDSIRPEDEYGGYRFHIIGHLDKIRFPFSVDIATGDPMYPEVKVRKYSTVLGDDIDLQMYPLESVLAEKLQTILSKAESNTRSKDFYDIYAIMNSLNASNSGNCGVAIACLADCEFVNQINESIDFSVLKIAMSLTCKHRNTYFSKVKACEILECISCDSAVIDRWNRYAKKHQYAKSVNFEDVISAISKLINLMLD</sequence>
<dbReference type="GO" id="GO:0016740">
    <property type="term" value="F:transferase activity"/>
    <property type="evidence" value="ECO:0007669"/>
    <property type="project" value="UniProtKB-KW"/>
</dbReference>
<proteinExistence type="predicted"/>
<dbReference type="EMBL" id="JASOME010000006">
    <property type="protein sequence ID" value="MDK7063981.1"/>
    <property type="molecule type" value="Genomic_DNA"/>
</dbReference>
<evidence type="ECO:0000313" key="2">
    <source>
        <dbReference type="Proteomes" id="UP001237784"/>
    </source>
</evidence>
<name>A0AAW6Y0P1_GARVA</name>
<dbReference type="Gene3D" id="3.10.450.620">
    <property type="entry name" value="JHP933, nucleotidyltransferase-like core domain"/>
    <property type="match status" value="1"/>
</dbReference>
<organism evidence="1 2">
    <name type="scientific">Gardnerella vaginalis</name>
    <dbReference type="NCBI Taxonomy" id="2702"/>
    <lineage>
        <taxon>Bacteria</taxon>
        <taxon>Bacillati</taxon>
        <taxon>Actinomycetota</taxon>
        <taxon>Actinomycetes</taxon>
        <taxon>Bifidobacteriales</taxon>
        <taxon>Bifidobacteriaceae</taxon>
        <taxon>Gardnerella</taxon>
    </lineage>
</organism>
<dbReference type="AlphaFoldDB" id="A0AAW6Y0P1"/>
<keyword evidence="1" id="KW-0808">Transferase</keyword>
<protein>
    <submittedName>
        <fullName evidence="1">Nucleotidyl transferase AbiEii/AbiGii toxin family protein</fullName>
    </submittedName>
</protein>
<gene>
    <name evidence="1" type="ORF">QP372_05555</name>
</gene>
<evidence type="ECO:0000313" key="1">
    <source>
        <dbReference type="EMBL" id="MDK7063981.1"/>
    </source>
</evidence>
<reference evidence="1" key="1">
    <citation type="submission" date="2023-05" db="EMBL/GenBank/DDBJ databases">
        <title>Cataloging the Phylogenetic Diversity of Human Bladder Bacteria.</title>
        <authorList>
            <person name="Du J."/>
        </authorList>
    </citation>
    <scope>NUCLEOTIDE SEQUENCE</scope>
    <source>
        <strain evidence="1">UMB6789</strain>
    </source>
</reference>
<accession>A0AAW6Y0P1</accession>
<comment type="caution">
    <text evidence="1">The sequence shown here is derived from an EMBL/GenBank/DDBJ whole genome shotgun (WGS) entry which is preliminary data.</text>
</comment>
<dbReference type="RefSeq" id="WP_119675866.1">
    <property type="nucleotide sequence ID" value="NZ_JASOME010000006.1"/>
</dbReference>
<dbReference type="InterPro" id="IPR014942">
    <property type="entry name" value="AbiEii"/>
</dbReference>
<dbReference type="Pfam" id="PF08843">
    <property type="entry name" value="AbiEii"/>
    <property type="match status" value="1"/>
</dbReference>
<dbReference type="Proteomes" id="UP001237784">
    <property type="component" value="Unassembled WGS sequence"/>
</dbReference>